<gene>
    <name evidence="2" type="ORF">FE257_005566</name>
</gene>
<feature type="compositionally biased region" description="Pro residues" evidence="1">
    <location>
        <begin position="159"/>
        <end position="169"/>
    </location>
</feature>
<keyword evidence="3" id="KW-1185">Reference proteome</keyword>
<dbReference type="Proteomes" id="UP001194746">
    <property type="component" value="Unassembled WGS sequence"/>
</dbReference>
<evidence type="ECO:0000313" key="2">
    <source>
        <dbReference type="EMBL" id="KAF9890700.1"/>
    </source>
</evidence>
<dbReference type="EMBL" id="VCAU01000024">
    <property type="protein sequence ID" value="KAF9890700.1"/>
    <property type="molecule type" value="Genomic_DNA"/>
</dbReference>
<feature type="region of interest" description="Disordered" evidence="1">
    <location>
        <begin position="157"/>
        <end position="183"/>
    </location>
</feature>
<name>A0AAD4CQ78_ASPNN</name>
<sequence>MTDQTLFPSISHPKTREDIWKRLESVDTPILSLRTFFQDIIYLDVTCKAMRKLLFPSLERKSTNQVTIDRTLGGQCPAGASLSLQEVSQRTQQGLLELWRFSFQYGLEITGTGRRLLDKPEQLNDPSLVRNEPIWISPPAVLRHFFWLAQQEGFTVPSLPNPEPQPMSLPTPQSRESLQNTDCDETVTRRRGIPYIDMVDADRFALEKDRLWEP</sequence>
<reference evidence="2" key="1">
    <citation type="journal article" date="2019" name="Beilstein J. Org. Chem.">
        <title>Nanangenines: drimane sesquiterpenoids as the dominant metabolite cohort of a novel Australian fungus, Aspergillus nanangensis.</title>
        <authorList>
            <person name="Lacey H.J."/>
            <person name="Gilchrist C.L.M."/>
            <person name="Crombie A."/>
            <person name="Kalaitzis J.A."/>
            <person name="Vuong D."/>
            <person name="Rutledge P.J."/>
            <person name="Turner P."/>
            <person name="Pitt J.I."/>
            <person name="Lacey E."/>
            <person name="Chooi Y.H."/>
            <person name="Piggott A.M."/>
        </authorList>
    </citation>
    <scope>NUCLEOTIDE SEQUENCE</scope>
    <source>
        <strain evidence="2">MST-FP2251</strain>
    </source>
</reference>
<dbReference type="AlphaFoldDB" id="A0AAD4CQ78"/>
<evidence type="ECO:0000313" key="3">
    <source>
        <dbReference type="Proteomes" id="UP001194746"/>
    </source>
</evidence>
<reference evidence="2" key="2">
    <citation type="submission" date="2020-02" db="EMBL/GenBank/DDBJ databases">
        <authorList>
            <person name="Gilchrist C.L.M."/>
            <person name="Chooi Y.-H."/>
        </authorList>
    </citation>
    <scope>NUCLEOTIDE SEQUENCE</scope>
    <source>
        <strain evidence="2">MST-FP2251</strain>
    </source>
</reference>
<dbReference type="Pfam" id="PF12520">
    <property type="entry name" value="DUF3723"/>
    <property type="match status" value="1"/>
</dbReference>
<protein>
    <submittedName>
        <fullName evidence="2">Uncharacterized protein</fullName>
    </submittedName>
</protein>
<proteinExistence type="predicted"/>
<evidence type="ECO:0000256" key="1">
    <source>
        <dbReference type="SAM" id="MobiDB-lite"/>
    </source>
</evidence>
<organism evidence="2 3">
    <name type="scientific">Aspergillus nanangensis</name>
    <dbReference type="NCBI Taxonomy" id="2582783"/>
    <lineage>
        <taxon>Eukaryota</taxon>
        <taxon>Fungi</taxon>
        <taxon>Dikarya</taxon>
        <taxon>Ascomycota</taxon>
        <taxon>Pezizomycotina</taxon>
        <taxon>Eurotiomycetes</taxon>
        <taxon>Eurotiomycetidae</taxon>
        <taxon>Eurotiales</taxon>
        <taxon>Aspergillaceae</taxon>
        <taxon>Aspergillus</taxon>
        <taxon>Aspergillus subgen. Circumdati</taxon>
    </lineage>
</organism>
<dbReference type="InterPro" id="IPR022198">
    <property type="entry name" value="DUF3723"/>
</dbReference>
<comment type="caution">
    <text evidence="2">The sequence shown here is derived from an EMBL/GenBank/DDBJ whole genome shotgun (WGS) entry which is preliminary data.</text>
</comment>
<accession>A0AAD4CQ78</accession>
<feature type="compositionally biased region" description="Polar residues" evidence="1">
    <location>
        <begin position="170"/>
        <end position="181"/>
    </location>
</feature>